<reference evidence="3" key="1">
    <citation type="journal article" date="2019" name="Int. J. Syst. Evol. Microbiol.">
        <title>The Global Catalogue of Microorganisms (GCM) 10K type strain sequencing project: providing services to taxonomists for standard genome sequencing and annotation.</title>
        <authorList>
            <consortium name="The Broad Institute Genomics Platform"/>
            <consortium name="The Broad Institute Genome Sequencing Center for Infectious Disease"/>
            <person name="Wu L."/>
            <person name="Ma J."/>
        </authorList>
    </citation>
    <scope>NUCLEOTIDE SEQUENCE [LARGE SCALE GENOMIC DNA]</scope>
    <source>
        <strain evidence="3">CCUG 70865</strain>
    </source>
</reference>
<gene>
    <name evidence="2" type="ORF">ACFSC2_06165</name>
</gene>
<dbReference type="Gene3D" id="1.10.260.40">
    <property type="entry name" value="lambda repressor-like DNA-binding domains"/>
    <property type="match status" value="1"/>
</dbReference>
<dbReference type="CDD" id="cd00093">
    <property type="entry name" value="HTH_XRE"/>
    <property type="match status" value="1"/>
</dbReference>
<dbReference type="InterPro" id="IPR001387">
    <property type="entry name" value="Cro/C1-type_HTH"/>
</dbReference>
<evidence type="ECO:0000313" key="3">
    <source>
        <dbReference type="Proteomes" id="UP001597138"/>
    </source>
</evidence>
<evidence type="ECO:0000259" key="1">
    <source>
        <dbReference type="PROSITE" id="PS50943"/>
    </source>
</evidence>
<keyword evidence="3" id="KW-1185">Reference proteome</keyword>
<dbReference type="PROSITE" id="PS50943">
    <property type="entry name" value="HTH_CROC1"/>
    <property type="match status" value="1"/>
</dbReference>
<dbReference type="InterPro" id="IPR010982">
    <property type="entry name" value="Lambda_DNA-bd_dom_sf"/>
</dbReference>
<feature type="domain" description="HTH cro/C1-type" evidence="1">
    <location>
        <begin position="11"/>
        <end position="61"/>
    </location>
</feature>
<accession>A0ABW4HA26</accession>
<sequence>MYNEKLGRFFKSKGLKQKEVGEILGYSPAMMGRYLHGTANIGPDFLISLHKHFPEIDLNDLFRIENAPNVVNDSRASYEKSNVLIDLEDIENRIHKIRLHLEKKNFED</sequence>
<comment type="caution">
    <text evidence="2">The sequence shown here is derived from an EMBL/GenBank/DDBJ whole genome shotgun (WGS) entry which is preliminary data.</text>
</comment>
<dbReference type="Proteomes" id="UP001597138">
    <property type="component" value="Unassembled WGS sequence"/>
</dbReference>
<protein>
    <submittedName>
        <fullName evidence="2">Helix-turn-helix domain-containing protein</fullName>
    </submittedName>
</protein>
<dbReference type="EMBL" id="JBHUDZ010000007">
    <property type="protein sequence ID" value="MFD1602324.1"/>
    <property type="molecule type" value="Genomic_DNA"/>
</dbReference>
<dbReference type="RefSeq" id="WP_379816534.1">
    <property type="nucleotide sequence ID" value="NZ_JBHUDZ010000007.1"/>
</dbReference>
<organism evidence="2 3">
    <name type="scientific">Flavobacterium artemisiae</name>
    <dbReference type="NCBI Taxonomy" id="2126556"/>
    <lineage>
        <taxon>Bacteria</taxon>
        <taxon>Pseudomonadati</taxon>
        <taxon>Bacteroidota</taxon>
        <taxon>Flavobacteriia</taxon>
        <taxon>Flavobacteriales</taxon>
        <taxon>Flavobacteriaceae</taxon>
        <taxon>Flavobacterium</taxon>
    </lineage>
</organism>
<name>A0ABW4HA26_9FLAO</name>
<evidence type="ECO:0000313" key="2">
    <source>
        <dbReference type="EMBL" id="MFD1602324.1"/>
    </source>
</evidence>
<dbReference type="SUPFAM" id="SSF47413">
    <property type="entry name" value="lambda repressor-like DNA-binding domains"/>
    <property type="match status" value="1"/>
</dbReference>
<proteinExistence type="predicted"/>
<dbReference type="SMART" id="SM00530">
    <property type="entry name" value="HTH_XRE"/>
    <property type="match status" value="1"/>
</dbReference>